<proteinExistence type="predicted"/>
<organism evidence="1 2">
    <name type="scientific">Streptomyces atriruber</name>
    <dbReference type="NCBI Taxonomy" id="545121"/>
    <lineage>
        <taxon>Bacteria</taxon>
        <taxon>Bacillati</taxon>
        <taxon>Actinomycetota</taxon>
        <taxon>Actinomycetes</taxon>
        <taxon>Kitasatosporales</taxon>
        <taxon>Streptomycetaceae</taxon>
        <taxon>Streptomyces</taxon>
    </lineage>
</organism>
<evidence type="ECO:0000313" key="2">
    <source>
        <dbReference type="Proteomes" id="UP001551176"/>
    </source>
</evidence>
<evidence type="ECO:0000313" key="1">
    <source>
        <dbReference type="EMBL" id="MEU6819469.1"/>
    </source>
</evidence>
<name>A0ABV3BEP7_9ACTN</name>
<reference evidence="1 2" key="1">
    <citation type="submission" date="2024-06" db="EMBL/GenBank/DDBJ databases">
        <title>The Natural Products Discovery Center: Release of the First 8490 Sequenced Strains for Exploring Actinobacteria Biosynthetic Diversity.</title>
        <authorList>
            <person name="Kalkreuter E."/>
            <person name="Kautsar S.A."/>
            <person name="Yang D."/>
            <person name="Bader C.D."/>
            <person name="Teijaro C.N."/>
            <person name="Fluegel L."/>
            <person name="Davis C.M."/>
            <person name="Simpson J.R."/>
            <person name="Lauterbach L."/>
            <person name="Steele A.D."/>
            <person name="Gui C."/>
            <person name="Meng S."/>
            <person name="Li G."/>
            <person name="Viehrig K."/>
            <person name="Ye F."/>
            <person name="Su P."/>
            <person name="Kiefer A.F."/>
            <person name="Nichols A."/>
            <person name="Cepeda A.J."/>
            <person name="Yan W."/>
            <person name="Fan B."/>
            <person name="Jiang Y."/>
            <person name="Adhikari A."/>
            <person name="Zheng C.-J."/>
            <person name="Schuster L."/>
            <person name="Cowan T.M."/>
            <person name="Smanski M.J."/>
            <person name="Chevrette M.G."/>
            <person name="De Carvalho L.P.S."/>
            <person name="Shen B."/>
        </authorList>
    </citation>
    <scope>NUCLEOTIDE SEQUENCE [LARGE SCALE GENOMIC DNA]</scope>
    <source>
        <strain evidence="1 2">NPDC046838</strain>
    </source>
</reference>
<protein>
    <submittedName>
        <fullName evidence="1">Uncharacterized protein</fullName>
    </submittedName>
</protein>
<dbReference type="EMBL" id="JBEYXV010000001">
    <property type="protein sequence ID" value="MEU6819469.1"/>
    <property type="molecule type" value="Genomic_DNA"/>
</dbReference>
<dbReference type="Proteomes" id="UP001551176">
    <property type="component" value="Unassembled WGS sequence"/>
</dbReference>
<gene>
    <name evidence="1" type="ORF">ABZ921_02490</name>
</gene>
<sequence length="219" mass="23460">MTSMSRVCNKAPSLPDGSIADQSLYESVDGPIATGSAHFMRAGSELHLMHSDLELNDQRQAALRVRCAAAAVQAALVEYRTSHRVAQELGFYPVHDERLRVAGGGTAPVRETLDAAREADMVQLDDVAVETLVLRYEAGGDEAAFGHFVTELTAFSAELDGFAAGAADARPADWQRLAWQFLTAFDRIRIYGQALAVINILGMTPSAVAGAGNGRSNRI</sequence>
<comment type="caution">
    <text evidence="1">The sequence shown here is derived from an EMBL/GenBank/DDBJ whole genome shotgun (WGS) entry which is preliminary data.</text>
</comment>
<keyword evidence="2" id="KW-1185">Reference proteome</keyword>
<dbReference type="RefSeq" id="WP_359343757.1">
    <property type="nucleotide sequence ID" value="NZ_JBEYXV010000001.1"/>
</dbReference>
<accession>A0ABV3BEP7</accession>